<dbReference type="AlphaFoldDB" id="A0AAW1L961"/>
<keyword evidence="3" id="KW-1185">Reference proteome</keyword>
<accession>A0AAW1L961</accession>
<dbReference type="Proteomes" id="UP001458880">
    <property type="component" value="Unassembled WGS sequence"/>
</dbReference>
<comment type="caution">
    <text evidence="2">The sequence shown here is derived from an EMBL/GenBank/DDBJ whole genome shotgun (WGS) entry which is preliminary data.</text>
</comment>
<dbReference type="EMBL" id="JASPKY010000147">
    <property type="protein sequence ID" value="KAK9730436.1"/>
    <property type="molecule type" value="Genomic_DNA"/>
</dbReference>
<evidence type="ECO:0000313" key="2">
    <source>
        <dbReference type="EMBL" id="KAK9730436.1"/>
    </source>
</evidence>
<proteinExistence type="predicted"/>
<sequence length="163" mass="18944">MQKNINKSSQNEERKVTSNENGQGTANQNKETNNIPQVDVTQEEEAFSVVTKKRRSRNLNDKVVRGSGSGMTLKGVTTYRYFHICGLDPETMNEEVIKHLKEHNFRDIKCEKLLSKRPEEYSSFKVAVPVEESISFENPEIWPYGVRINKYFFHQFRRKATPS</sequence>
<evidence type="ECO:0000313" key="3">
    <source>
        <dbReference type="Proteomes" id="UP001458880"/>
    </source>
</evidence>
<evidence type="ECO:0000256" key="1">
    <source>
        <dbReference type="SAM" id="MobiDB-lite"/>
    </source>
</evidence>
<gene>
    <name evidence="2" type="ORF">QE152_g15238</name>
</gene>
<feature type="compositionally biased region" description="Polar residues" evidence="1">
    <location>
        <begin position="18"/>
        <end position="40"/>
    </location>
</feature>
<reference evidence="2 3" key="1">
    <citation type="journal article" date="2024" name="BMC Genomics">
        <title>De novo assembly and annotation of Popillia japonica's genome with initial clues to its potential as an invasive pest.</title>
        <authorList>
            <person name="Cucini C."/>
            <person name="Boschi S."/>
            <person name="Funari R."/>
            <person name="Cardaioli E."/>
            <person name="Iannotti N."/>
            <person name="Marturano G."/>
            <person name="Paoli F."/>
            <person name="Bruttini M."/>
            <person name="Carapelli A."/>
            <person name="Frati F."/>
            <person name="Nardi F."/>
        </authorList>
    </citation>
    <scope>NUCLEOTIDE SEQUENCE [LARGE SCALE GENOMIC DNA]</scope>
    <source>
        <strain evidence="2">DMR45628</strain>
    </source>
</reference>
<feature type="region of interest" description="Disordered" evidence="1">
    <location>
        <begin position="1"/>
        <end position="40"/>
    </location>
</feature>
<protein>
    <submittedName>
        <fullName evidence="2">Uncharacterized protein</fullName>
    </submittedName>
</protein>
<name>A0AAW1L961_POPJA</name>
<organism evidence="2 3">
    <name type="scientific">Popillia japonica</name>
    <name type="common">Japanese beetle</name>
    <dbReference type="NCBI Taxonomy" id="7064"/>
    <lineage>
        <taxon>Eukaryota</taxon>
        <taxon>Metazoa</taxon>
        <taxon>Ecdysozoa</taxon>
        <taxon>Arthropoda</taxon>
        <taxon>Hexapoda</taxon>
        <taxon>Insecta</taxon>
        <taxon>Pterygota</taxon>
        <taxon>Neoptera</taxon>
        <taxon>Endopterygota</taxon>
        <taxon>Coleoptera</taxon>
        <taxon>Polyphaga</taxon>
        <taxon>Scarabaeiformia</taxon>
        <taxon>Scarabaeidae</taxon>
        <taxon>Rutelinae</taxon>
        <taxon>Popillia</taxon>
    </lineage>
</organism>